<dbReference type="Proteomes" id="UP001276659">
    <property type="component" value="Unassembled WGS sequence"/>
</dbReference>
<evidence type="ECO:0000313" key="5">
    <source>
        <dbReference type="Proteomes" id="UP001276659"/>
    </source>
</evidence>
<reference evidence="4" key="1">
    <citation type="submission" date="2022-11" db="EMBL/GenBank/DDBJ databases">
        <title>Chromosomal genome sequence assembly and mating type (MAT) locus characterization of the leprose asexual lichenized fungus Lepraria neglecta (Nyl.) Erichsen.</title>
        <authorList>
            <person name="Allen J.L."/>
            <person name="Pfeffer B."/>
        </authorList>
    </citation>
    <scope>NUCLEOTIDE SEQUENCE</scope>
    <source>
        <strain evidence="4">Allen 5258</strain>
    </source>
</reference>
<evidence type="ECO:0000259" key="3">
    <source>
        <dbReference type="Pfam" id="PF19273"/>
    </source>
</evidence>
<dbReference type="Pfam" id="PF02450">
    <property type="entry name" value="LCAT"/>
    <property type="match status" value="1"/>
</dbReference>
<dbReference type="Pfam" id="PF19273">
    <property type="entry name" value="Exportin-5"/>
    <property type="match status" value="2"/>
</dbReference>
<protein>
    <recommendedName>
        <fullName evidence="3">Exportin-5 C-terminal domain-containing protein</fullName>
    </recommendedName>
</protein>
<sequence>MSSLRRRILGPSGDSTSDSTEASRDPSPVKGEPVTLVPDSQLKRLKSKKSKRRQGLIFGLGGLFGLVVAAFFANQHDVINLEGLVDLNLESLLDVIPAGIIRDAKDITRHEREAVNYDSFSVGLHLQSQGVKALHPVIMIPGVISTGLESWGTEEASRQYFRKRLWGSWSMMRALVVDKKGWKRHIMLDKLTGLDPPGVKLRSAQGFDAADFFITGYWIWSKILENLATLGYDPTNAFTAAYDWRLSCANLEHRDHYFSRLRSHIETAVQTSDQKVALISHSMGSQVLFYFFHWVEASGHGGPGWVDKYVDSWINVSGCMLGALKGLPAVLSGEMKDTAQLNAFAVYGLEKFLGKDERCEIFRTMPGVSMMLPKGGNEVWGNKTWAPDDLPGQNISYGTFINFRESNSTQSPSNLTIEESLSYLLKHSDTWYKDAVLDNYSHGVAHTSAEVETNEFDHRKWINPLESRLPLAPNLKIYCFYGVGKATERSYFYHEETDPLSSLNVTIDTSLTAGTIDRGVIMGEGDGTVPLLSNGYMCARGWHLKRFNPAGVKIKVYEMPHEPDRFSPRGGPNTGDHVDILGRSSLNDLILRVAGGRGDQIEDNYVSNIREYSEKVRIYEEEDTIKSEMRDHLGLLFSRPRRGVHGHETSEMNGVEGVNGHDGDDKPEANTQILHALEIIHNPRSPNEIRHNASRYLEEIRFDEEAPYHGFGLASAKEHPAIVRHYGLSLLEYAVCHKWSDYTSEQSRALRNWVVTLALNISSEDPPYITNKVAEIWVEIAKRSWGLDWIDMDELLVRLWDGPSAQRLLVLTILETLSEDVFGIDDSTAALRGNDLNRACVDIFTPADVLTDYFPSREITINTRYGSEGWLARMAALLEWCISDEKVSQDQQVSAVKVLATFKSVITWVIPRALVTTHAVNRICACLAVSNMSIQLVPVDSLYALYNRSRFSEDDFKDLAGPMLNADTINLLKQLCQWLIIDPSDIDEAKYLLLKKFSEMIFNIGRLLEERPSFAPEDSDLGRFFDLLMDIMKNPSLHVSIPALHLWVKLLNSDKISNSPAVMALASDLLETCSQRLIRFEALPEDSKNPSIMFLNEDVDTMPEKHAFLGNYARFCNQVVEAVVQKQPIDALYHILSQADQVLDHVYDGEPAFQGPLKRDPRFALKMFDYILDTRCPENPGCVAYTDAVRELQAFSLHQLQRLAMRFPNDFVIIFDEVQRKIESVSRTVALDEQTRARYSSILLILMHRATSVDAQIREARVDQFLQPLIDQWQNHALGHSLSSFQSFTNLLGLEGLQQYLSARAVQKIPNWSSHPLDDEGKNLQAHMEIALDALPIRATKTIMSVSLERLEETSQPFEMACRLWRKNIPLILPNLLQFISQSQAFHNPSNWSGLPPEMQDVVSRILTDRFWQVGISHGTRDEFYAKVGETRTTLEGFASSVRAAVRAIRETGYRLLYYMSLLGEPFYSFPELPGPLSRALFADALSLSPHQMTILVDMMRPVIDNCPVQSRSHFLPSILTTLFEQVDRKASFEWERIEEKSRTATEDDDLTNEMKDESILRQLTMAAVNVVVGLLEPSKTSPPAAPEVPNDKVNGDTAALITDTHRYFVLQTPAILKPVILFCTHALRMRDTRACSYIARVLRSIVPDFAGDSPVEADVREFISTEVLKACITSLHDPYFVELQKDFAMLIASIVISYTPRTQTPKQILLSLPGISTEKVDRAIRHLFRAQSNSKQQRAIVLDLLEGFRGVAIHEQGKLPRPDPKKVRSEMQKQYMTADMQADVKKEPSPDLTGIAGMFG</sequence>
<keyword evidence="2" id="KW-1133">Transmembrane helix</keyword>
<gene>
    <name evidence="4" type="ORF">OEA41_006857</name>
</gene>
<dbReference type="InterPro" id="IPR045478">
    <property type="entry name" value="Exportin-5_C"/>
</dbReference>
<feature type="region of interest" description="Disordered" evidence="1">
    <location>
        <begin position="1"/>
        <end position="36"/>
    </location>
</feature>
<feature type="transmembrane region" description="Helical" evidence="2">
    <location>
        <begin position="55"/>
        <end position="73"/>
    </location>
</feature>
<accession>A0AAD9ZC02</accession>
<keyword evidence="2" id="KW-0472">Membrane</keyword>
<name>A0AAD9ZC02_9LECA</name>
<keyword evidence="5" id="KW-1185">Reference proteome</keyword>
<evidence type="ECO:0000256" key="1">
    <source>
        <dbReference type="SAM" id="MobiDB-lite"/>
    </source>
</evidence>
<evidence type="ECO:0000313" key="4">
    <source>
        <dbReference type="EMBL" id="KAK3173527.1"/>
    </source>
</evidence>
<dbReference type="GO" id="GO:0006629">
    <property type="term" value="P:lipid metabolic process"/>
    <property type="evidence" value="ECO:0007669"/>
    <property type="project" value="InterPro"/>
</dbReference>
<organism evidence="4 5">
    <name type="scientific">Lepraria neglecta</name>
    <dbReference type="NCBI Taxonomy" id="209136"/>
    <lineage>
        <taxon>Eukaryota</taxon>
        <taxon>Fungi</taxon>
        <taxon>Dikarya</taxon>
        <taxon>Ascomycota</taxon>
        <taxon>Pezizomycotina</taxon>
        <taxon>Lecanoromycetes</taxon>
        <taxon>OSLEUM clade</taxon>
        <taxon>Lecanoromycetidae</taxon>
        <taxon>Lecanorales</taxon>
        <taxon>Lecanorineae</taxon>
        <taxon>Stereocaulaceae</taxon>
        <taxon>Lepraria</taxon>
    </lineage>
</organism>
<comment type="caution">
    <text evidence="4">The sequence shown here is derived from an EMBL/GenBank/DDBJ whole genome shotgun (WGS) entry which is preliminary data.</text>
</comment>
<proteinExistence type="predicted"/>
<evidence type="ECO:0000256" key="2">
    <source>
        <dbReference type="SAM" id="Phobius"/>
    </source>
</evidence>
<dbReference type="InterPro" id="IPR029058">
    <property type="entry name" value="AB_hydrolase_fold"/>
</dbReference>
<dbReference type="SUPFAM" id="SSF48371">
    <property type="entry name" value="ARM repeat"/>
    <property type="match status" value="1"/>
</dbReference>
<feature type="domain" description="Exportin-5 C-terminal" evidence="3">
    <location>
        <begin position="988"/>
        <end position="1143"/>
    </location>
</feature>
<dbReference type="GO" id="GO:0008374">
    <property type="term" value="F:O-acyltransferase activity"/>
    <property type="evidence" value="ECO:0007669"/>
    <property type="project" value="InterPro"/>
</dbReference>
<dbReference type="PANTHER" id="PTHR11440">
    <property type="entry name" value="LECITHIN-CHOLESTEROL ACYLTRANSFERASE-RELATED"/>
    <property type="match status" value="1"/>
</dbReference>
<dbReference type="InterPro" id="IPR016024">
    <property type="entry name" value="ARM-type_fold"/>
</dbReference>
<dbReference type="EMBL" id="JASNWA010000007">
    <property type="protein sequence ID" value="KAK3173527.1"/>
    <property type="molecule type" value="Genomic_DNA"/>
</dbReference>
<feature type="domain" description="Exportin-5 C-terminal" evidence="3">
    <location>
        <begin position="1186"/>
        <end position="1755"/>
    </location>
</feature>
<dbReference type="Gene3D" id="3.40.50.1820">
    <property type="entry name" value="alpha/beta hydrolase"/>
    <property type="match status" value="1"/>
</dbReference>
<dbReference type="InterPro" id="IPR011989">
    <property type="entry name" value="ARM-like"/>
</dbReference>
<keyword evidence="2" id="KW-0812">Transmembrane</keyword>
<dbReference type="InterPro" id="IPR003386">
    <property type="entry name" value="LACT/PDAT_acylTrfase"/>
</dbReference>
<dbReference type="SUPFAM" id="SSF53474">
    <property type="entry name" value="alpha/beta-Hydrolases"/>
    <property type="match status" value="1"/>
</dbReference>
<dbReference type="Gene3D" id="1.25.10.10">
    <property type="entry name" value="Leucine-rich Repeat Variant"/>
    <property type="match status" value="2"/>
</dbReference>